<dbReference type="RefSeq" id="WP_274494103.1">
    <property type="nucleotide sequence ID" value="NZ_CP118166.1"/>
</dbReference>
<accession>A0AAF0CF60</accession>
<reference evidence="1" key="1">
    <citation type="submission" date="2023-02" db="EMBL/GenBank/DDBJ databases">
        <title>Genome sequence of Hyphococcus flavus.</title>
        <authorList>
            <person name="Rong J.-C."/>
            <person name="Zhao Q."/>
            <person name="Yi M."/>
            <person name="Wu J.-Y."/>
        </authorList>
    </citation>
    <scope>NUCLEOTIDE SEQUENCE</scope>
    <source>
        <strain evidence="1">MCCC 1K03223</strain>
    </source>
</reference>
<evidence type="ECO:0000313" key="1">
    <source>
        <dbReference type="EMBL" id="WDI32201.1"/>
    </source>
</evidence>
<gene>
    <name evidence="1" type="ORF">PUV54_03215</name>
</gene>
<keyword evidence="2" id="KW-1185">Reference proteome</keyword>
<dbReference type="EMBL" id="CP118166">
    <property type="protein sequence ID" value="WDI32201.1"/>
    <property type="molecule type" value="Genomic_DNA"/>
</dbReference>
<dbReference type="AlphaFoldDB" id="A0AAF0CF60"/>
<evidence type="ECO:0000313" key="2">
    <source>
        <dbReference type="Proteomes" id="UP001214043"/>
    </source>
</evidence>
<name>A0AAF0CF60_9PROT</name>
<dbReference type="KEGG" id="hfl:PUV54_03215"/>
<organism evidence="1 2">
    <name type="scientific">Hyphococcus flavus</name>
    <dbReference type="NCBI Taxonomy" id="1866326"/>
    <lineage>
        <taxon>Bacteria</taxon>
        <taxon>Pseudomonadati</taxon>
        <taxon>Pseudomonadota</taxon>
        <taxon>Alphaproteobacteria</taxon>
        <taxon>Parvularculales</taxon>
        <taxon>Parvularculaceae</taxon>
        <taxon>Hyphococcus</taxon>
    </lineage>
</organism>
<protein>
    <submittedName>
        <fullName evidence="1">Uncharacterized protein</fullName>
    </submittedName>
</protein>
<sequence length="63" mass="7344">MIKQHGEDRSLYSWLVMQEKILKMWIDEALATAPRETDFIAKLEHHHDWLAAQIENLSGKKAA</sequence>
<dbReference type="Proteomes" id="UP001214043">
    <property type="component" value="Chromosome"/>
</dbReference>
<proteinExistence type="predicted"/>